<dbReference type="Pfam" id="PF12323">
    <property type="entry name" value="HTH_OrfB_IS605"/>
    <property type="match status" value="1"/>
</dbReference>
<evidence type="ECO:0000313" key="3">
    <source>
        <dbReference type="EMBL" id="ALS02977.1"/>
    </source>
</evidence>
<proteinExistence type="predicted"/>
<gene>
    <name evidence="3" type="ORF">ATZ33_16795</name>
</gene>
<dbReference type="InterPro" id="IPR001959">
    <property type="entry name" value="Transposase"/>
</dbReference>
<keyword evidence="4" id="KW-1185">Reference proteome</keyword>
<dbReference type="Pfam" id="PF01385">
    <property type="entry name" value="OrfB_IS605"/>
    <property type="match status" value="1"/>
</dbReference>
<accession>A0ABM5WCR1</accession>
<dbReference type="InterPro" id="IPR021027">
    <property type="entry name" value="Transposase_put_HTH"/>
</dbReference>
<feature type="domain" description="Transposase putative helix-turn-helix" evidence="2">
    <location>
        <begin position="1"/>
        <end position="45"/>
    </location>
</feature>
<evidence type="ECO:0000313" key="4">
    <source>
        <dbReference type="Proteomes" id="UP000065511"/>
    </source>
</evidence>
<protein>
    <submittedName>
        <fullName evidence="3">Transposase</fullName>
    </submittedName>
</protein>
<dbReference type="Proteomes" id="UP000065511">
    <property type="component" value="Chromosome"/>
</dbReference>
<dbReference type="EMBL" id="CP013614">
    <property type="protein sequence ID" value="ALS02977.1"/>
    <property type="molecule type" value="Genomic_DNA"/>
</dbReference>
<dbReference type="RefSeq" id="WP_071876487.1">
    <property type="nucleotide sequence ID" value="NZ_JXLC01000003.1"/>
</dbReference>
<evidence type="ECO:0000259" key="2">
    <source>
        <dbReference type="Pfam" id="PF12323"/>
    </source>
</evidence>
<organism evidence="3 4">
    <name type="scientific">Enterococcus silesiacus</name>
    <dbReference type="NCBI Taxonomy" id="332949"/>
    <lineage>
        <taxon>Bacteria</taxon>
        <taxon>Bacillati</taxon>
        <taxon>Bacillota</taxon>
        <taxon>Bacilli</taxon>
        <taxon>Lactobacillales</taxon>
        <taxon>Enterococcaceae</taxon>
        <taxon>Enterococcus</taxon>
    </lineage>
</organism>
<reference evidence="3 4" key="1">
    <citation type="submission" date="2015-12" db="EMBL/GenBank/DDBJ databases">
        <authorList>
            <person name="Lauer A."/>
            <person name="Humrighouse B."/>
            <person name="Loparev V."/>
            <person name="Shewmaker P.L."/>
            <person name="Whitney A.M."/>
            <person name="McLaughlin R.W."/>
        </authorList>
    </citation>
    <scope>NUCLEOTIDE SEQUENCE [LARGE SCALE GENOMIC DNA]</scope>
    <source>
        <strain evidence="3 4">LMG 23085</strain>
    </source>
</reference>
<evidence type="ECO:0000259" key="1">
    <source>
        <dbReference type="Pfam" id="PF01385"/>
    </source>
</evidence>
<sequence>MKVLKAYKYRLYPTSLQEEFIKKTFSCVRLVHNLLLQERIQLYKKLKENPNLKVKMPTPAQYKKEHPCLREVDSLALANAQVYLDRAFKKFHREKSVGFPKLKQKKNAVCSYTTNNQNGTIKIIDEKYLKVPKLKSLMKMKMHRPVIGKIKSATISLTPSNKYFVSILCEEEIPAVEKTHFAIGITLGASEFAVLSNGRRFDNDKYTKEFERRITREERKLRRRKEIAKLKGTDLSQQKNYQKQKTKVAKMREKLMNQRIDFLNKITTEIVRKYDLICIEDIHQADFYRNNKLHRGVTDVSWALFVSKLEYKASWYNKRLVKVSVCQKCSEHSDNNRMSKIFFHDINEKKGRQDPETAASIHVLTQGLKEATVTD</sequence>
<feature type="domain" description="Probable transposase IS891/IS1136/IS1341" evidence="1">
    <location>
        <begin position="167"/>
        <end position="287"/>
    </location>
</feature>
<name>A0ABM5WCR1_9ENTE</name>
<dbReference type="NCBIfam" id="NF040570">
    <property type="entry name" value="guided_TnpB"/>
    <property type="match status" value="1"/>
</dbReference>